<accession>A0A6H0X9B4</accession>
<evidence type="ECO:0000313" key="2">
    <source>
        <dbReference type="Proteomes" id="UP000502092"/>
    </source>
</evidence>
<evidence type="ECO:0000313" key="1">
    <source>
        <dbReference type="EMBL" id="QIW90890.1"/>
    </source>
</evidence>
<dbReference type="Proteomes" id="UP000502092">
    <property type="component" value="Segment"/>
</dbReference>
<reference evidence="1 2" key="1">
    <citation type="submission" date="2020-03" db="EMBL/GenBank/DDBJ databases">
        <authorList>
            <person name="Ni P."/>
            <person name="Yin Y."/>
        </authorList>
    </citation>
    <scope>NUCLEOTIDE SEQUENCE [LARGE SCALE GENOMIC DNA]</scope>
</reference>
<name>A0A6H0X9B4_9CAUD</name>
<gene>
    <name evidence="1" type="ORF">COHAPHLL_00027</name>
</gene>
<sequence length="169" mass="18770">MIRNILFAALAAMTLAACDNNSATLDTNAYYAEQEKLLVEAPTTEMFDTQPPVVQPVQQLVQQPVQQPVIIQQDDGFDLGDAAIGFVAAELIDEVGDAFESKHKKTYVAPVKQPVIKKVTPYQAPKKPVVVKPTVVKPTKVETKPEKKESFIKKAVKKVKKVKRSKRRK</sequence>
<protein>
    <recommendedName>
        <fullName evidence="3">Lipoprotein</fullName>
    </recommendedName>
</protein>
<evidence type="ECO:0008006" key="3">
    <source>
        <dbReference type="Google" id="ProtNLM"/>
    </source>
</evidence>
<dbReference type="EMBL" id="MT135026">
    <property type="protein sequence ID" value="QIW90890.1"/>
    <property type="molecule type" value="Genomic_DNA"/>
</dbReference>
<proteinExistence type="predicted"/>
<organism evidence="1 2">
    <name type="scientific">Vibrio phage V09</name>
    <dbReference type="NCBI Taxonomy" id="2724327"/>
    <lineage>
        <taxon>Viruses</taxon>
        <taxon>Duplodnaviria</taxon>
        <taxon>Heunggongvirae</taxon>
        <taxon>Uroviricota</taxon>
        <taxon>Caudoviricetes</taxon>
        <taxon>Pantevenvirales</taxon>
        <taxon>Straboviridae</taxon>
        <taxon>Schizotequatrovirus</taxon>
        <taxon>Schizotequatrovirus KVP40</taxon>
    </lineage>
</organism>
<dbReference type="PROSITE" id="PS51257">
    <property type="entry name" value="PROKAR_LIPOPROTEIN"/>
    <property type="match status" value="1"/>
</dbReference>